<dbReference type="InterPro" id="IPR016181">
    <property type="entry name" value="Acyl_CoA_acyltransferase"/>
</dbReference>
<dbReference type="InterPro" id="IPR000182">
    <property type="entry name" value="GNAT_dom"/>
</dbReference>
<feature type="domain" description="N-acetyltransferase" evidence="1">
    <location>
        <begin position="4"/>
        <end position="165"/>
    </location>
</feature>
<evidence type="ECO:0000313" key="3">
    <source>
        <dbReference type="Proteomes" id="UP000199558"/>
    </source>
</evidence>
<dbReference type="Proteomes" id="UP000199558">
    <property type="component" value="Unassembled WGS sequence"/>
</dbReference>
<keyword evidence="2" id="KW-0808">Transferase</keyword>
<dbReference type="Pfam" id="PF00583">
    <property type="entry name" value="Acetyltransf_1"/>
    <property type="match status" value="1"/>
</dbReference>
<dbReference type="EMBL" id="FLRH01000003">
    <property type="protein sequence ID" value="SBT66691.1"/>
    <property type="molecule type" value="Genomic_DNA"/>
</dbReference>
<protein>
    <submittedName>
        <fullName evidence="2">L-amino acid N-acyltransferase YncA</fullName>
    </submittedName>
</protein>
<dbReference type="PANTHER" id="PTHR43138:SF1">
    <property type="entry name" value="N-ACETYLTRANSFERASE ACA1"/>
    <property type="match status" value="1"/>
</dbReference>
<reference evidence="3" key="1">
    <citation type="submission" date="2016-06" db="EMBL/GenBank/DDBJ databases">
        <authorList>
            <person name="Varghese N."/>
            <person name="Submissions Spin"/>
        </authorList>
    </citation>
    <scope>NUCLEOTIDE SEQUENCE [LARGE SCALE GENOMIC DNA]</scope>
    <source>
        <strain evidence="3">DSM 45794</strain>
    </source>
</reference>
<keyword evidence="3" id="KW-1185">Reference proteome</keyword>
<gene>
    <name evidence="2" type="ORF">GA0070622_3718</name>
</gene>
<dbReference type="Gene3D" id="3.40.630.30">
    <property type="match status" value="1"/>
</dbReference>
<proteinExistence type="predicted"/>
<evidence type="ECO:0000259" key="1">
    <source>
        <dbReference type="PROSITE" id="PS51186"/>
    </source>
</evidence>
<dbReference type="GO" id="GO:0016747">
    <property type="term" value="F:acyltransferase activity, transferring groups other than amino-acyl groups"/>
    <property type="evidence" value="ECO:0007669"/>
    <property type="project" value="InterPro"/>
</dbReference>
<dbReference type="AlphaFoldDB" id="A0A1A9BC87"/>
<dbReference type="PROSITE" id="PS51186">
    <property type="entry name" value="GNAT"/>
    <property type="match status" value="1"/>
</dbReference>
<dbReference type="SUPFAM" id="SSF55729">
    <property type="entry name" value="Acyl-CoA N-acyltransferases (Nat)"/>
    <property type="match status" value="1"/>
</dbReference>
<dbReference type="InterPro" id="IPR052742">
    <property type="entry name" value="Mito_N-acetyltransferase"/>
</dbReference>
<name>A0A1A9BC87_9ACTN</name>
<keyword evidence="2" id="KW-0012">Acyltransferase</keyword>
<dbReference type="CDD" id="cd04301">
    <property type="entry name" value="NAT_SF"/>
    <property type="match status" value="1"/>
</dbReference>
<organism evidence="2 3">
    <name type="scientific">Micromonospora sediminicola</name>
    <dbReference type="NCBI Taxonomy" id="946078"/>
    <lineage>
        <taxon>Bacteria</taxon>
        <taxon>Bacillati</taxon>
        <taxon>Actinomycetota</taxon>
        <taxon>Actinomycetes</taxon>
        <taxon>Micromonosporales</taxon>
        <taxon>Micromonosporaceae</taxon>
        <taxon>Micromonospora</taxon>
    </lineage>
</organism>
<sequence>MPAVRIRDYTDADWGQVWPIFSDVVTAGDTFPYDPAWPAEVAHEVWVERPPGRTSVAVDDDAAVLGTAKMGANRPGPGSHVATASFMVAAGARGRGVGRALCEDALDWARRQGFAAMQFNAVVETNAAAVALYRRLGFTVIGTVPESFAHPARGRVGLHVMHRPL</sequence>
<evidence type="ECO:0000313" key="2">
    <source>
        <dbReference type="EMBL" id="SBT66691.1"/>
    </source>
</evidence>
<dbReference type="PANTHER" id="PTHR43138">
    <property type="entry name" value="ACETYLTRANSFERASE, GNAT FAMILY"/>
    <property type="match status" value="1"/>
</dbReference>
<accession>A0A1A9BC87</accession>
<dbReference type="STRING" id="946078.GA0070622_3718"/>